<comment type="caution">
    <text evidence="5">The sequence shown here is derived from an EMBL/GenBank/DDBJ whole genome shotgun (WGS) entry which is preliminary data.</text>
</comment>
<reference evidence="5 6" key="1">
    <citation type="submission" date="2023-06" db="EMBL/GenBank/DDBJ databases">
        <title>Microbacterium sp. nov., isolated from a waste landfill.</title>
        <authorList>
            <person name="Wen W."/>
        </authorList>
    </citation>
    <scope>NUCLEOTIDE SEQUENCE [LARGE SCALE GENOMIC DNA]</scope>
    <source>
        <strain evidence="5 6">ASV49</strain>
    </source>
</reference>
<keyword evidence="6" id="KW-1185">Reference proteome</keyword>
<evidence type="ECO:0000313" key="5">
    <source>
        <dbReference type="EMBL" id="MDL9978698.1"/>
    </source>
</evidence>
<dbReference type="InterPro" id="IPR052158">
    <property type="entry name" value="INH-QAR"/>
</dbReference>
<dbReference type="Gene3D" id="3.40.50.880">
    <property type="match status" value="1"/>
</dbReference>
<keyword evidence="3" id="KW-0804">Transcription</keyword>
<dbReference type="InterPro" id="IPR029062">
    <property type="entry name" value="Class_I_gatase-like"/>
</dbReference>
<keyword evidence="2" id="KW-0238">DNA-binding</keyword>
<dbReference type="SUPFAM" id="SSF52317">
    <property type="entry name" value="Class I glutamine amidotransferase-like"/>
    <property type="match status" value="1"/>
</dbReference>
<evidence type="ECO:0000256" key="1">
    <source>
        <dbReference type="ARBA" id="ARBA00023015"/>
    </source>
</evidence>
<sequence length="322" mass="34143">MHKDSATPRRIAVVAPERVVAFDFTIPFEVFSRPELCGAFDVVGCAERPGVVTTTTSIGLCVDADLSAVVEAHAVIVPGFDLAARQPESLLRALTAAHERGALIASICTGAFILAAAGLLDGRTATTHWQRTAQLATEYPNVIVDPNVLYTEQDGVFTSAGVTAGVDLCLHMLERDLGAQSALEVARSLVMPRHRMGGQAQYRPAPLISASGPVAAALRRVAVTVGEVRSVSELARKANVSVRSLHRHCLELTGYSPGEWLAREKISLACRLLEDPTLSVDEVAMRAGLGTASNLRLRFASVLGVTPTAYRRAFAPLPAGTG</sequence>
<dbReference type="Pfam" id="PF01965">
    <property type="entry name" value="DJ-1_PfpI"/>
    <property type="match status" value="1"/>
</dbReference>
<dbReference type="PANTHER" id="PTHR43130:SF3">
    <property type="entry name" value="HTH-TYPE TRANSCRIPTIONAL REGULATOR RV1931C"/>
    <property type="match status" value="1"/>
</dbReference>
<dbReference type="Gene3D" id="1.10.10.60">
    <property type="entry name" value="Homeodomain-like"/>
    <property type="match status" value="1"/>
</dbReference>
<gene>
    <name evidence="5" type="ORF">QSV35_05110</name>
</gene>
<evidence type="ECO:0000256" key="3">
    <source>
        <dbReference type="ARBA" id="ARBA00023163"/>
    </source>
</evidence>
<name>A0ABT7MW69_9MICO</name>
<keyword evidence="1" id="KW-0805">Transcription regulation</keyword>
<dbReference type="PROSITE" id="PS00041">
    <property type="entry name" value="HTH_ARAC_FAMILY_1"/>
    <property type="match status" value="1"/>
</dbReference>
<evidence type="ECO:0000256" key="2">
    <source>
        <dbReference type="ARBA" id="ARBA00023125"/>
    </source>
</evidence>
<dbReference type="CDD" id="cd03137">
    <property type="entry name" value="GATase1_AraC_1"/>
    <property type="match status" value="1"/>
</dbReference>
<dbReference type="InterPro" id="IPR018062">
    <property type="entry name" value="HTH_AraC-typ_CS"/>
</dbReference>
<dbReference type="SUPFAM" id="SSF46689">
    <property type="entry name" value="Homeodomain-like"/>
    <property type="match status" value="1"/>
</dbReference>
<dbReference type="PANTHER" id="PTHR43130">
    <property type="entry name" value="ARAC-FAMILY TRANSCRIPTIONAL REGULATOR"/>
    <property type="match status" value="1"/>
</dbReference>
<dbReference type="PROSITE" id="PS01124">
    <property type="entry name" value="HTH_ARAC_FAMILY_2"/>
    <property type="match status" value="1"/>
</dbReference>
<dbReference type="Proteomes" id="UP001235064">
    <property type="component" value="Unassembled WGS sequence"/>
</dbReference>
<dbReference type="InterPro" id="IPR002818">
    <property type="entry name" value="DJ-1/PfpI"/>
</dbReference>
<dbReference type="SMART" id="SM00342">
    <property type="entry name" value="HTH_ARAC"/>
    <property type="match status" value="1"/>
</dbReference>
<evidence type="ECO:0000259" key="4">
    <source>
        <dbReference type="PROSITE" id="PS01124"/>
    </source>
</evidence>
<proteinExistence type="predicted"/>
<organism evidence="5 6">
    <name type="scientific">Microbacterium candidum</name>
    <dbReference type="NCBI Taxonomy" id="3041922"/>
    <lineage>
        <taxon>Bacteria</taxon>
        <taxon>Bacillati</taxon>
        <taxon>Actinomycetota</taxon>
        <taxon>Actinomycetes</taxon>
        <taxon>Micrococcales</taxon>
        <taxon>Microbacteriaceae</taxon>
        <taxon>Microbacterium</taxon>
    </lineage>
</organism>
<dbReference type="InterPro" id="IPR018060">
    <property type="entry name" value="HTH_AraC"/>
</dbReference>
<dbReference type="RefSeq" id="WP_286287822.1">
    <property type="nucleotide sequence ID" value="NZ_JASXSZ010000001.1"/>
</dbReference>
<feature type="domain" description="HTH araC/xylS-type" evidence="4">
    <location>
        <begin position="215"/>
        <end position="313"/>
    </location>
</feature>
<protein>
    <submittedName>
        <fullName evidence="5">DJ-1/PfpI family protein</fullName>
    </submittedName>
</protein>
<accession>A0ABT7MW69</accession>
<dbReference type="InterPro" id="IPR009057">
    <property type="entry name" value="Homeodomain-like_sf"/>
</dbReference>
<dbReference type="Pfam" id="PF12833">
    <property type="entry name" value="HTH_18"/>
    <property type="match status" value="1"/>
</dbReference>
<evidence type="ECO:0000313" key="6">
    <source>
        <dbReference type="Proteomes" id="UP001235064"/>
    </source>
</evidence>
<dbReference type="EMBL" id="JASXSZ010000001">
    <property type="protein sequence ID" value="MDL9978698.1"/>
    <property type="molecule type" value="Genomic_DNA"/>
</dbReference>